<dbReference type="InterPro" id="IPR003761">
    <property type="entry name" value="Exonuc_VII_S"/>
</dbReference>
<evidence type="ECO:0000256" key="3">
    <source>
        <dbReference type="ARBA" id="ARBA00022722"/>
    </source>
</evidence>
<dbReference type="GO" id="GO:0005829">
    <property type="term" value="C:cytosol"/>
    <property type="evidence" value="ECO:0007669"/>
    <property type="project" value="TreeGrafter"/>
</dbReference>
<comment type="catalytic activity">
    <reaction evidence="6">
        <text>Exonucleolytic cleavage in either 5'- to 3'- or 3'- to 5'-direction to yield nucleoside 5'-phosphates.</text>
        <dbReference type="EC" id="3.1.11.6"/>
    </reaction>
</comment>
<reference evidence="7 9" key="2">
    <citation type="submission" date="2020-08" db="EMBL/GenBank/DDBJ databases">
        <title>Genomic Encyclopedia of Type Strains, Phase III (KMG-III): the genomes of soil and plant-associated and newly described type strains.</title>
        <authorList>
            <person name="Whitman W."/>
        </authorList>
    </citation>
    <scope>NUCLEOTIDE SEQUENCE [LARGE SCALE GENOMIC DNA]</scope>
    <source>
        <strain evidence="7 9">CECT 8088</strain>
    </source>
</reference>
<dbReference type="AlphaFoldDB" id="A0A839UVJ9"/>
<dbReference type="GO" id="GO:0009318">
    <property type="term" value="C:exodeoxyribonuclease VII complex"/>
    <property type="evidence" value="ECO:0007669"/>
    <property type="project" value="UniProtKB-UniRule"/>
</dbReference>
<sequence>MPEPHADIARLSFEDALAELERIVRGLEGGQQKLDDAITAYERGAALRRHCETKLAEAETRMAAIVVAQDGSVSLHDEPGGQAAFGAQGGAR</sequence>
<dbReference type="GO" id="GO:0008855">
    <property type="term" value="F:exodeoxyribonuclease VII activity"/>
    <property type="evidence" value="ECO:0007669"/>
    <property type="project" value="UniProtKB-UniRule"/>
</dbReference>
<keyword evidence="4 6" id="KW-0378">Hydrolase</keyword>
<dbReference type="Pfam" id="PF02609">
    <property type="entry name" value="Exonuc_VII_S"/>
    <property type="match status" value="1"/>
</dbReference>
<evidence type="ECO:0000313" key="8">
    <source>
        <dbReference type="EMBL" id="NVN32371.1"/>
    </source>
</evidence>
<dbReference type="GO" id="GO:0006308">
    <property type="term" value="P:DNA catabolic process"/>
    <property type="evidence" value="ECO:0007669"/>
    <property type="project" value="UniProtKB-UniRule"/>
</dbReference>
<evidence type="ECO:0000256" key="4">
    <source>
        <dbReference type="ARBA" id="ARBA00022801"/>
    </source>
</evidence>
<dbReference type="NCBIfam" id="NF002139">
    <property type="entry name" value="PRK00977.1-3"/>
    <property type="match status" value="1"/>
</dbReference>
<dbReference type="Proteomes" id="UP000565205">
    <property type="component" value="Unassembled WGS sequence"/>
</dbReference>
<protein>
    <recommendedName>
        <fullName evidence="6">Exodeoxyribonuclease 7 small subunit</fullName>
        <ecNumber evidence="6">3.1.11.6</ecNumber>
    </recommendedName>
    <alternativeName>
        <fullName evidence="6">Exodeoxyribonuclease VII small subunit</fullName>
        <shortName evidence="6">Exonuclease VII small subunit</shortName>
    </alternativeName>
</protein>
<gene>
    <name evidence="6" type="primary">xseB</name>
    <name evidence="7" type="ORF">FHR90_001648</name>
    <name evidence="8" type="ORF">HUK83_18760</name>
</gene>
<keyword evidence="3 6" id="KW-0540">Nuclease</keyword>
<dbReference type="InterPro" id="IPR037004">
    <property type="entry name" value="Exonuc_VII_ssu_sf"/>
</dbReference>
<evidence type="ECO:0000313" key="7">
    <source>
        <dbReference type="EMBL" id="MBB3173816.1"/>
    </source>
</evidence>
<dbReference type="RefSeq" id="WP_176627198.1">
    <property type="nucleotide sequence ID" value="NZ_JABXXQ010000810.1"/>
</dbReference>
<reference evidence="8 10" key="1">
    <citation type="submission" date="2020-06" db="EMBL/GenBank/DDBJ databases">
        <title>Description of novel acetic acid bacteria.</title>
        <authorList>
            <person name="Sombolestani A."/>
        </authorList>
    </citation>
    <scope>NUCLEOTIDE SEQUENCE [LARGE SCALE GENOMIC DNA]</scope>
    <source>
        <strain evidence="8 10">LMG 26838</strain>
    </source>
</reference>
<comment type="function">
    <text evidence="6">Bidirectionally degrades single-stranded DNA into large acid-insoluble oligonucleotides, which are then degraded further into small acid-soluble oligonucleotides.</text>
</comment>
<comment type="caution">
    <text evidence="7">The sequence shown here is derived from an EMBL/GenBank/DDBJ whole genome shotgun (WGS) entry which is preliminary data.</text>
</comment>
<keyword evidence="5 6" id="KW-0269">Exonuclease</keyword>
<dbReference type="SUPFAM" id="SSF116842">
    <property type="entry name" value="XseB-like"/>
    <property type="match status" value="1"/>
</dbReference>
<organism evidence="7 9">
    <name type="scientific">Endobacter medicaginis</name>
    <dbReference type="NCBI Taxonomy" id="1181271"/>
    <lineage>
        <taxon>Bacteria</taxon>
        <taxon>Pseudomonadati</taxon>
        <taxon>Pseudomonadota</taxon>
        <taxon>Alphaproteobacteria</taxon>
        <taxon>Acetobacterales</taxon>
        <taxon>Acetobacteraceae</taxon>
        <taxon>Endobacter</taxon>
    </lineage>
</organism>
<evidence type="ECO:0000256" key="2">
    <source>
        <dbReference type="ARBA" id="ARBA00022490"/>
    </source>
</evidence>
<dbReference type="HAMAP" id="MF_00337">
    <property type="entry name" value="Exonuc_7_S"/>
    <property type="match status" value="1"/>
</dbReference>
<dbReference type="EC" id="3.1.11.6" evidence="6"/>
<proteinExistence type="inferred from homology"/>
<dbReference type="EMBL" id="JABXXQ010000810">
    <property type="protein sequence ID" value="NVN32371.1"/>
    <property type="molecule type" value="Genomic_DNA"/>
</dbReference>
<dbReference type="NCBIfam" id="TIGR01280">
    <property type="entry name" value="xseB"/>
    <property type="match status" value="1"/>
</dbReference>
<dbReference type="Proteomes" id="UP000557688">
    <property type="component" value="Unassembled WGS sequence"/>
</dbReference>
<dbReference type="PANTHER" id="PTHR34137:SF1">
    <property type="entry name" value="EXODEOXYRIBONUCLEASE 7 SMALL SUBUNIT"/>
    <property type="match status" value="1"/>
</dbReference>
<keyword evidence="9" id="KW-1185">Reference proteome</keyword>
<comment type="subunit">
    <text evidence="6">Heterooligomer composed of large and small subunits.</text>
</comment>
<comment type="similarity">
    <text evidence="1 6">Belongs to the XseB family.</text>
</comment>
<name>A0A839UVJ9_9PROT</name>
<accession>A0A839UVJ9</accession>
<evidence type="ECO:0000256" key="6">
    <source>
        <dbReference type="HAMAP-Rule" id="MF_00337"/>
    </source>
</evidence>
<evidence type="ECO:0000256" key="1">
    <source>
        <dbReference type="ARBA" id="ARBA00009998"/>
    </source>
</evidence>
<keyword evidence="2 6" id="KW-0963">Cytoplasm</keyword>
<comment type="subcellular location">
    <subcellularLocation>
        <location evidence="6">Cytoplasm</location>
    </subcellularLocation>
</comment>
<evidence type="ECO:0000313" key="9">
    <source>
        <dbReference type="Proteomes" id="UP000557688"/>
    </source>
</evidence>
<dbReference type="EMBL" id="JACHXV010000005">
    <property type="protein sequence ID" value="MBB3173816.1"/>
    <property type="molecule type" value="Genomic_DNA"/>
</dbReference>
<dbReference type="Gene3D" id="1.10.287.1040">
    <property type="entry name" value="Exonuclease VII, small subunit"/>
    <property type="match status" value="1"/>
</dbReference>
<evidence type="ECO:0000256" key="5">
    <source>
        <dbReference type="ARBA" id="ARBA00022839"/>
    </source>
</evidence>
<evidence type="ECO:0000313" key="10">
    <source>
        <dbReference type="Proteomes" id="UP000565205"/>
    </source>
</evidence>
<dbReference type="PANTHER" id="PTHR34137">
    <property type="entry name" value="EXODEOXYRIBONUCLEASE 7 SMALL SUBUNIT"/>
    <property type="match status" value="1"/>
</dbReference>